<accession>A0A4R7UDG5</accession>
<gene>
    <name evidence="11" type="ORF">BCF59_0451</name>
</gene>
<evidence type="ECO:0000256" key="8">
    <source>
        <dbReference type="ARBA" id="ARBA00023098"/>
    </source>
</evidence>
<keyword evidence="12" id="KW-1185">Reference proteome</keyword>
<dbReference type="PANTHER" id="PTHR20863:SF28">
    <property type="entry name" value="ACYL CARRIER PROTEIN, MITOCHONDRIAL"/>
    <property type="match status" value="1"/>
</dbReference>
<protein>
    <submittedName>
        <fullName evidence="11">Acyl carrier protein</fullName>
    </submittedName>
</protein>
<proteinExistence type="predicted"/>
<evidence type="ECO:0000256" key="6">
    <source>
        <dbReference type="ARBA" id="ARBA00022946"/>
    </source>
</evidence>
<keyword evidence="5" id="KW-0276">Fatty acid metabolism</keyword>
<evidence type="ECO:0000313" key="12">
    <source>
        <dbReference type="Proteomes" id="UP000295757"/>
    </source>
</evidence>
<evidence type="ECO:0000256" key="4">
    <source>
        <dbReference type="ARBA" id="ARBA00022553"/>
    </source>
</evidence>
<dbReference type="AlphaFoldDB" id="A0A4R7UDG5"/>
<keyword evidence="7" id="KW-0249">Electron transport</keyword>
<keyword evidence="8" id="KW-0443">Lipid metabolism</keyword>
<evidence type="ECO:0000259" key="10">
    <source>
        <dbReference type="PROSITE" id="PS50075"/>
    </source>
</evidence>
<dbReference type="PROSITE" id="PS50075">
    <property type="entry name" value="CARRIER"/>
    <property type="match status" value="1"/>
</dbReference>
<dbReference type="PANTHER" id="PTHR20863">
    <property type="entry name" value="ACYL CARRIER PROTEIN"/>
    <property type="match status" value="1"/>
</dbReference>
<keyword evidence="9" id="KW-0275">Fatty acid biosynthesis</keyword>
<dbReference type="Gene3D" id="1.10.1200.10">
    <property type="entry name" value="ACP-like"/>
    <property type="match status" value="1"/>
</dbReference>
<organism evidence="11 12">
    <name type="scientific">Mycoplasmopsis mustelae</name>
    <dbReference type="NCBI Taxonomy" id="171289"/>
    <lineage>
        <taxon>Bacteria</taxon>
        <taxon>Bacillati</taxon>
        <taxon>Mycoplasmatota</taxon>
        <taxon>Mycoplasmoidales</taxon>
        <taxon>Metamycoplasmataceae</taxon>
        <taxon>Mycoplasmopsis</taxon>
    </lineage>
</organism>
<evidence type="ECO:0000256" key="7">
    <source>
        <dbReference type="ARBA" id="ARBA00022982"/>
    </source>
</evidence>
<dbReference type="RefSeq" id="WP_134110808.1">
    <property type="nucleotide sequence ID" value="NZ_SOCN01000001.1"/>
</dbReference>
<keyword evidence="6" id="KW-0809">Transit peptide</keyword>
<evidence type="ECO:0000256" key="5">
    <source>
        <dbReference type="ARBA" id="ARBA00022832"/>
    </source>
</evidence>
<evidence type="ECO:0000313" key="11">
    <source>
        <dbReference type="EMBL" id="TDV24479.1"/>
    </source>
</evidence>
<evidence type="ECO:0000256" key="1">
    <source>
        <dbReference type="ARBA" id="ARBA00022448"/>
    </source>
</evidence>
<keyword evidence="3" id="KW-0444">Lipid biosynthesis</keyword>
<evidence type="ECO:0000256" key="2">
    <source>
        <dbReference type="ARBA" id="ARBA00022450"/>
    </source>
</evidence>
<dbReference type="OrthoDB" id="9804551at2"/>
<dbReference type="InterPro" id="IPR009081">
    <property type="entry name" value="PP-bd_ACP"/>
</dbReference>
<evidence type="ECO:0000256" key="3">
    <source>
        <dbReference type="ARBA" id="ARBA00022516"/>
    </source>
</evidence>
<dbReference type="InterPro" id="IPR003231">
    <property type="entry name" value="ACP"/>
</dbReference>
<comment type="caution">
    <text evidence="11">The sequence shown here is derived from an EMBL/GenBank/DDBJ whole genome shotgun (WGS) entry which is preliminary data.</text>
</comment>
<reference evidence="11 12" key="1">
    <citation type="submission" date="2019-03" db="EMBL/GenBank/DDBJ databases">
        <title>Genomic Encyclopedia of Archaeal and Bacterial Type Strains, Phase II (KMG-II): from individual species to whole genera.</title>
        <authorList>
            <person name="Goeker M."/>
        </authorList>
    </citation>
    <scope>NUCLEOTIDE SEQUENCE [LARGE SCALE GENOMIC DNA]</scope>
    <source>
        <strain evidence="11 12">ATCC 35214</strain>
    </source>
</reference>
<name>A0A4R7UDG5_9BACT</name>
<dbReference type="Proteomes" id="UP000295757">
    <property type="component" value="Unassembled WGS sequence"/>
</dbReference>
<dbReference type="EMBL" id="SOCN01000001">
    <property type="protein sequence ID" value="TDV24479.1"/>
    <property type="molecule type" value="Genomic_DNA"/>
</dbReference>
<sequence length="80" mass="9353">MNNEISQKVLNKLKKLSKKKVNESDELNLLNIDSLDFAELLIELEEEYKISISDEELLNLKTVKDVVDIIQIKMKQLHQN</sequence>
<evidence type="ECO:0000256" key="9">
    <source>
        <dbReference type="ARBA" id="ARBA00023160"/>
    </source>
</evidence>
<feature type="domain" description="Carrier" evidence="10">
    <location>
        <begin position="1"/>
        <end position="74"/>
    </location>
</feature>
<dbReference type="InterPro" id="IPR036736">
    <property type="entry name" value="ACP-like_sf"/>
</dbReference>
<keyword evidence="4" id="KW-0597">Phosphoprotein</keyword>
<dbReference type="Pfam" id="PF00550">
    <property type="entry name" value="PP-binding"/>
    <property type="match status" value="1"/>
</dbReference>
<dbReference type="SUPFAM" id="SSF47336">
    <property type="entry name" value="ACP-like"/>
    <property type="match status" value="1"/>
</dbReference>
<dbReference type="GO" id="GO:0000035">
    <property type="term" value="F:acyl binding"/>
    <property type="evidence" value="ECO:0007669"/>
    <property type="project" value="TreeGrafter"/>
</dbReference>
<keyword evidence="2" id="KW-0596">Phosphopantetheine</keyword>
<keyword evidence="1" id="KW-0813">Transport</keyword>
<dbReference type="GO" id="GO:0000036">
    <property type="term" value="F:acyl carrier activity"/>
    <property type="evidence" value="ECO:0007669"/>
    <property type="project" value="TreeGrafter"/>
</dbReference>